<dbReference type="AlphaFoldDB" id="A0A318S0L7"/>
<dbReference type="FunFam" id="3.40.30.10:FF:000007">
    <property type="entry name" value="Thioredoxin-dependent thiol peroxidase"/>
    <property type="match status" value="1"/>
</dbReference>
<dbReference type="EC" id="1.11.1.24" evidence="3"/>
<gene>
    <name evidence="13" type="ORF">DES52_12628</name>
</gene>
<keyword evidence="14" id="KW-1185">Reference proteome</keyword>
<dbReference type="EMBL" id="QJSX01000026">
    <property type="protein sequence ID" value="PYE48962.1"/>
    <property type="molecule type" value="Genomic_DNA"/>
</dbReference>
<dbReference type="OrthoDB" id="9812811at2"/>
<dbReference type="PANTHER" id="PTHR42801:SF4">
    <property type="entry name" value="AHPC_TSA FAMILY PROTEIN"/>
    <property type="match status" value="1"/>
</dbReference>
<dbReference type="GO" id="GO:0045454">
    <property type="term" value="P:cell redox homeostasis"/>
    <property type="evidence" value="ECO:0007669"/>
    <property type="project" value="TreeGrafter"/>
</dbReference>
<evidence type="ECO:0000256" key="8">
    <source>
        <dbReference type="ARBA" id="ARBA00023284"/>
    </source>
</evidence>
<keyword evidence="7" id="KW-1015">Disulfide bond</keyword>
<comment type="catalytic activity">
    <reaction evidence="11">
        <text>a hydroperoxide + [thioredoxin]-dithiol = an alcohol + [thioredoxin]-disulfide + H2O</text>
        <dbReference type="Rhea" id="RHEA:62620"/>
        <dbReference type="Rhea" id="RHEA-COMP:10698"/>
        <dbReference type="Rhea" id="RHEA-COMP:10700"/>
        <dbReference type="ChEBI" id="CHEBI:15377"/>
        <dbReference type="ChEBI" id="CHEBI:29950"/>
        <dbReference type="ChEBI" id="CHEBI:30879"/>
        <dbReference type="ChEBI" id="CHEBI:35924"/>
        <dbReference type="ChEBI" id="CHEBI:50058"/>
        <dbReference type="EC" id="1.11.1.24"/>
    </reaction>
</comment>
<dbReference type="CDD" id="cd03017">
    <property type="entry name" value="PRX_BCP"/>
    <property type="match status" value="1"/>
</dbReference>
<keyword evidence="8" id="KW-0676">Redox-active center</keyword>
<dbReference type="InterPro" id="IPR050924">
    <property type="entry name" value="Peroxiredoxin_BCP/PrxQ"/>
</dbReference>
<organism evidence="13 14">
    <name type="scientific">Deinococcus yavapaiensis KR-236</name>
    <dbReference type="NCBI Taxonomy" id="694435"/>
    <lineage>
        <taxon>Bacteria</taxon>
        <taxon>Thermotogati</taxon>
        <taxon>Deinococcota</taxon>
        <taxon>Deinococci</taxon>
        <taxon>Deinococcales</taxon>
        <taxon>Deinococcaceae</taxon>
        <taxon>Deinococcus</taxon>
    </lineage>
</organism>
<dbReference type="PROSITE" id="PS51352">
    <property type="entry name" value="THIOREDOXIN_2"/>
    <property type="match status" value="1"/>
</dbReference>
<dbReference type="PANTHER" id="PTHR42801">
    <property type="entry name" value="THIOREDOXIN-DEPENDENT PEROXIDE REDUCTASE"/>
    <property type="match status" value="1"/>
</dbReference>
<dbReference type="GO" id="GO:0034599">
    <property type="term" value="P:cellular response to oxidative stress"/>
    <property type="evidence" value="ECO:0007669"/>
    <property type="project" value="TreeGrafter"/>
</dbReference>
<accession>A0A318S0L7</accession>
<dbReference type="InterPro" id="IPR013766">
    <property type="entry name" value="Thioredoxin_domain"/>
</dbReference>
<evidence type="ECO:0000256" key="2">
    <source>
        <dbReference type="ARBA" id="ARBA00011245"/>
    </source>
</evidence>
<dbReference type="Gene3D" id="3.40.30.10">
    <property type="entry name" value="Glutaredoxin"/>
    <property type="match status" value="1"/>
</dbReference>
<protein>
    <recommendedName>
        <fullName evidence="3">thioredoxin-dependent peroxiredoxin</fullName>
        <ecNumber evidence="3">1.11.1.24</ecNumber>
    </recommendedName>
    <alternativeName>
        <fullName evidence="9">Thioredoxin peroxidase</fullName>
    </alternativeName>
</protein>
<evidence type="ECO:0000256" key="3">
    <source>
        <dbReference type="ARBA" id="ARBA00013017"/>
    </source>
</evidence>
<evidence type="ECO:0000313" key="13">
    <source>
        <dbReference type="EMBL" id="PYE48962.1"/>
    </source>
</evidence>
<comment type="subunit">
    <text evidence="2">Monomer.</text>
</comment>
<dbReference type="InterPro" id="IPR000866">
    <property type="entry name" value="AhpC/TSA"/>
</dbReference>
<dbReference type="GO" id="GO:0005737">
    <property type="term" value="C:cytoplasm"/>
    <property type="evidence" value="ECO:0007669"/>
    <property type="project" value="TreeGrafter"/>
</dbReference>
<dbReference type="InterPro" id="IPR036249">
    <property type="entry name" value="Thioredoxin-like_sf"/>
</dbReference>
<keyword evidence="4" id="KW-0575">Peroxidase</keyword>
<comment type="function">
    <text evidence="1">Thiol-specific peroxidase that catalyzes the reduction of hydrogen peroxide and organic hydroperoxides to water and alcohols, respectively. Plays a role in cell protection against oxidative stress by detoxifying peroxides and as sensor of hydrogen peroxide-mediated signaling events.</text>
</comment>
<proteinExistence type="inferred from homology"/>
<dbReference type="RefSeq" id="WP_110888806.1">
    <property type="nucleotide sequence ID" value="NZ_QJSX01000026.1"/>
</dbReference>
<comment type="caution">
    <text evidence="13">The sequence shown here is derived from an EMBL/GenBank/DDBJ whole genome shotgun (WGS) entry which is preliminary data.</text>
</comment>
<evidence type="ECO:0000256" key="9">
    <source>
        <dbReference type="ARBA" id="ARBA00032824"/>
    </source>
</evidence>
<sequence>MTQPETLAPGVPFPPFALHDASGELHTLARYAGRYVVLYAYPKDDTPGCTKEACDFRDNAELREHGAVILGVSRDDADSHAKFTEKYSLNFPLLTDESAEYLKSIDAFGTKNTYGKVSEGVKRSTFLIAPDGTLVKAWRAVNVEGHAQQVLAALQEHKANHASS</sequence>
<evidence type="ECO:0000313" key="14">
    <source>
        <dbReference type="Proteomes" id="UP000248326"/>
    </source>
</evidence>
<evidence type="ECO:0000256" key="1">
    <source>
        <dbReference type="ARBA" id="ARBA00003330"/>
    </source>
</evidence>
<evidence type="ECO:0000256" key="10">
    <source>
        <dbReference type="ARBA" id="ARBA00038489"/>
    </source>
</evidence>
<dbReference type="SUPFAM" id="SSF52833">
    <property type="entry name" value="Thioredoxin-like"/>
    <property type="match status" value="1"/>
</dbReference>
<dbReference type="Pfam" id="PF00578">
    <property type="entry name" value="AhpC-TSA"/>
    <property type="match status" value="1"/>
</dbReference>
<name>A0A318S0L7_9DEIO</name>
<comment type="similarity">
    <text evidence="10">Belongs to the peroxiredoxin family. BCP/PrxQ subfamily.</text>
</comment>
<evidence type="ECO:0000256" key="4">
    <source>
        <dbReference type="ARBA" id="ARBA00022559"/>
    </source>
</evidence>
<evidence type="ECO:0000259" key="12">
    <source>
        <dbReference type="PROSITE" id="PS51352"/>
    </source>
</evidence>
<dbReference type="GO" id="GO:0008379">
    <property type="term" value="F:thioredoxin peroxidase activity"/>
    <property type="evidence" value="ECO:0007669"/>
    <property type="project" value="TreeGrafter"/>
</dbReference>
<evidence type="ECO:0000256" key="6">
    <source>
        <dbReference type="ARBA" id="ARBA00023002"/>
    </source>
</evidence>
<evidence type="ECO:0000256" key="7">
    <source>
        <dbReference type="ARBA" id="ARBA00023157"/>
    </source>
</evidence>
<evidence type="ECO:0000256" key="5">
    <source>
        <dbReference type="ARBA" id="ARBA00022862"/>
    </source>
</evidence>
<keyword evidence="5" id="KW-0049">Antioxidant</keyword>
<reference evidence="13 14" key="1">
    <citation type="submission" date="2018-06" db="EMBL/GenBank/DDBJ databases">
        <title>Genomic Encyclopedia of Type Strains, Phase IV (KMG-IV): sequencing the most valuable type-strain genomes for metagenomic binning, comparative biology and taxonomic classification.</title>
        <authorList>
            <person name="Goeker M."/>
        </authorList>
    </citation>
    <scope>NUCLEOTIDE SEQUENCE [LARGE SCALE GENOMIC DNA]</scope>
    <source>
        <strain evidence="13 14">DSM 18048</strain>
    </source>
</reference>
<evidence type="ECO:0000256" key="11">
    <source>
        <dbReference type="ARBA" id="ARBA00049091"/>
    </source>
</evidence>
<keyword evidence="6" id="KW-0560">Oxidoreductase</keyword>
<feature type="domain" description="Thioredoxin" evidence="12">
    <location>
        <begin position="7"/>
        <end position="159"/>
    </location>
</feature>
<dbReference type="Proteomes" id="UP000248326">
    <property type="component" value="Unassembled WGS sequence"/>
</dbReference>